<dbReference type="InterPro" id="IPR003593">
    <property type="entry name" value="AAA+_ATPase"/>
</dbReference>
<reference evidence="11" key="1">
    <citation type="journal article" date="2020" name="New Phytol.">
        <title>Comparative genomics reveals dynamic genome evolution in host specialist ectomycorrhizal fungi.</title>
        <authorList>
            <person name="Lofgren L.A."/>
            <person name="Nguyen N.H."/>
            <person name="Vilgalys R."/>
            <person name="Ruytinx J."/>
            <person name="Liao H.L."/>
            <person name="Branco S."/>
            <person name="Kuo A."/>
            <person name="LaButti K."/>
            <person name="Lipzen A."/>
            <person name="Andreopoulos W."/>
            <person name="Pangilinan J."/>
            <person name="Riley R."/>
            <person name="Hundley H."/>
            <person name="Na H."/>
            <person name="Barry K."/>
            <person name="Grigoriev I.V."/>
            <person name="Stajich J.E."/>
            <person name="Kennedy P.G."/>
        </authorList>
    </citation>
    <scope>NUCLEOTIDE SEQUENCE</scope>
    <source>
        <strain evidence="11">DOB743</strain>
    </source>
</reference>
<keyword evidence="6" id="KW-0238">DNA-binding</keyword>
<dbReference type="GO" id="GO:0043139">
    <property type="term" value="F:5'-3' DNA helicase activity"/>
    <property type="evidence" value="ECO:0007669"/>
    <property type="project" value="UniProtKB-EC"/>
</dbReference>
<dbReference type="GO" id="GO:0006310">
    <property type="term" value="P:DNA recombination"/>
    <property type="evidence" value="ECO:0007669"/>
    <property type="project" value="UniProtKB-KW"/>
</dbReference>
<dbReference type="Pfam" id="PF05970">
    <property type="entry name" value="PIF1"/>
    <property type="match status" value="1"/>
</dbReference>
<dbReference type="GO" id="GO:0000723">
    <property type="term" value="P:telomere maintenance"/>
    <property type="evidence" value="ECO:0007669"/>
    <property type="project" value="InterPro"/>
</dbReference>
<name>A0A9P6ZVU5_9AGAM</name>
<keyword evidence="1 9" id="KW-0547">Nucleotide-binding</keyword>
<dbReference type="Pfam" id="PF01693">
    <property type="entry name" value="Cauli_VI"/>
    <property type="match status" value="1"/>
</dbReference>
<evidence type="ECO:0000256" key="1">
    <source>
        <dbReference type="ARBA" id="ARBA00022741"/>
    </source>
</evidence>
<dbReference type="SUPFAM" id="SSF55658">
    <property type="entry name" value="L9 N-domain-like"/>
    <property type="match status" value="1"/>
</dbReference>
<evidence type="ECO:0000256" key="7">
    <source>
        <dbReference type="ARBA" id="ARBA00023204"/>
    </source>
</evidence>
<dbReference type="PANTHER" id="PTHR47642">
    <property type="entry name" value="ATP-DEPENDENT DNA HELICASE"/>
    <property type="match status" value="1"/>
</dbReference>
<comment type="similarity">
    <text evidence="9">Belongs to the helicase family.</text>
</comment>
<protein>
    <recommendedName>
        <fullName evidence="9">ATP-dependent DNA helicase</fullName>
        <ecNumber evidence="9">5.6.2.3</ecNumber>
    </recommendedName>
</protein>
<keyword evidence="12" id="KW-1185">Reference proteome</keyword>
<evidence type="ECO:0000256" key="6">
    <source>
        <dbReference type="ARBA" id="ARBA00023125"/>
    </source>
</evidence>
<dbReference type="OrthoDB" id="432234at2759"/>
<proteinExistence type="inferred from homology"/>
<keyword evidence="9" id="KW-0233">DNA recombination</keyword>
<keyword evidence="8" id="KW-0413">Isomerase</keyword>
<dbReference type="InterPro" id="IPR051055">
    <property type="entry name" value="PIF1_helicase"/>
</dbReference>
<organism evidence="11 12">
    <name type="scientific">Suillus placidus</name>
    <dbReference type="NCBI Taxonomy" id="48579"/>
    <lineage>
        <taxon>Eukaryota</taxon>
        <taxon>Fungi</taxon>
        <taxon>Dikarya</taxon>
        <taxon>Basidiomycota</taxon>
        <taxon>Agaricomycotina</taxon>
        <taxon>Agaricomycetes</taxon>
        <taxon>Agaricomycetidae</taxon>
        <taxon>Boletales</taxon>
        <taxon>Suillineae</taxon>
        <taxon>Suillaceae</taxon>
        <taxon>Suillus</taxon>
    </lineage>
</organism>
<comment type="cofactor">
    <cofactor evidence="9">
        <name>Mg(2+)</name>
        <dbReference type="ChEBI" id="CHEBI:18420"/>
    </cofactor>
</comment>
<dbReference type="Pfam" id="PF21530">
    <property type="entry name" value="Pif1_2B_dom"/>
    <property type="match status" value="1"/>
</dbReference>
<dbReference type="Proteomes" id="UP000714275">
    <property type="component" value="Unassembled WGS sequence"/>
</dbReference>
<dbReference type="EC" id="5.6.2.3" evidence="9"/>
<dbReference type="GO" id="GO:0016787">
    <property type="term" value="F:hydrolase activity"/>
    <property type="evidence" value="ECO:0007669"/>
    <property type="project" value="UniProtKB-KW"/>
</dbReference>
<dbReference type="GO" id="GO:0005524">
    <property type="term" value="F:ATP binding"/>
    <property type="evidence" value="ECO:0007669"/>
    <property type="project" value="UniProtKB-KW"/>
</dbReference>
<dbReference type="AlphaFoldDB" id="A0A9P6ZVU5"/>
<dbReference type="InterPro" id="IPR027417">
    <property type="entry name" value="P-loop_NTPase"/>
</dbReference>
<comment type="catalytic activity">
    <reaction evidence="9">
        <text>ATP + H2O = ADP + phosphate + H(+)</text>
        <dbReference type="Rhea" id="RHEA:13065"/>
        <dbReference type="ChEBI" id="CHEBI:15377"/>
        <dbReference type="ChEBI" id="CHEBI:15378"/>
        <dbReference type="ChEBI" id="CHEBI:30616"/>
        <dbReference type="ChEBI" id="CHEBI:43474"/>
        <dbReference type="ChEBI" id="CHEBI:456216"/>
        <dbReference type="EC" id="5.6.2.3"/>
    </reaction>
</comment>
<accession>A0A9P6ZVU5</accession>
<dbReference type="InterPro" id="IPR011320">
    <property type="entry name" value="RNase_H1_N"/>
</dbReference>
<dbReference type="InterPro" id="IPR049163">
    <property type="entry name" value="Pif1-like_2B_dom"/>
</dbReference>
<dbReference type="SUPFAM" id="SSF52540">
    <property type="entry name" value="P-loop containing nucleoside triphosphate hydrolases"/>
    <property type="match status" value="1"/>
</dbReference>
<keyword evidence="4 9" id="KW-0347">Helicase</keyword>
<gene>
    <name evidence="11" type="ORF">EV702DRAFT_278026</name>
</gene>
<dbReference type="PANTHER" id="PTHR47642:SF5">
    <property type="entry name" value="ATP-DEPENDENT DNA HELICASE"/>
    <property type="match status" value="1"/>
</dbReference>
<keyword evidence="3 9" id="KW-0378">Hydrolase</keyword>
<evidence type="ECO:0000256" key="4">
    <source>
        <dbReference type="ARBA" id="ARBA00022806"/>
    </source>
</evidence>
<evidence type="ECO:0000256" key="2">
    <source>
        <dbReference type="ARBA" id="ARBA00022763"/>
    </source>
</evidence>
<dbReference type="Gene3D" id="3.40.970.10">
    <property type="entry name" value="Ribonuclease H1, N-terminal domain"/>
    <property type="match status" value="1"/>
</dbReference>
<dbReference type="InterPro" id="IPR009027">
    <property type="entry name" value="Ribosomal_bL9/RNase_H1_N"/>
</dbReference>
<evidence type="ECO:0000313" key="11">
    <source>
        <dbReference type="EMBL" id="KAG1777388.1"/>
    </source>
</evidence>
<keyword evidence="5 9" id="KW-0067">ATP-binding</keyword>
<dbReference type="InterPro" id="IPR010285">
    <property type="entry name" value="DNA_helicase_pif1-like_DEAD"/>
</dbReference>
<keyword evidence="7 9" id="KW-0234">DNA repair</keyword>
<feature type="domain" description="AAA+ ATPase" evidence="10">
    <location>
        <begin position="154"/>
        <end position="284"/>
    </location>
</feature>
<evidence type="ECO:0000256" key="8">
    <source>
        <dbReference type="ARBA" id="ARBA00023235"/>
    </source>
</evidence>
<evidence type="ECO:0000256" key="3">
    <source>
        <dbReference type="ARBA" id="ARBA00022801"/>
    </source>
</evidence>
<dbReference type="EMBL" id="JABBWD010000021">
    <property type="protein sequence ID" value="KAG1777388.1"/>
    <property type="molecule type" value="Genomic_DNA"/>
</dbReference>
<dbReference type="GO" id="GO:0006281">
    <property type="term" value="P:DNA repair"/>
    <property type="evidence" value="ECO:0007669"/>
    <property type="project" value="UniProtKB-KW"/>
</dbReference>
<evidence type="ECO:0000256" key="9">
    <source>
        <dbReference type="RuleBase" id="RU363044"/>
    </source>
</evidence>
<dbReference type="SMART" id="SM00382">
    <property type="entry name" value="AAA"/>
    <property type="match status" value="1"/>
</dbReference>
<comment type="caution">
    <text evidence="11">The sequence shown here is derived from an EMBL/GenBank/DDBJ whole genome shotgun (WGS) entry which is preliminary data.</text>
</comment>
<keyword evidence="2 9" id="KW-0227">DNA damage</keyword>
<dbReference type="Gene3D" id="3.40.50.300">
    <property type="entry name" value="P-loop containing nucleotide triphosphate hydrolases"/>
    <property type="match status" value="1"/>
</dbReference>
<evidence type="ECO:0000259" key="10">
    <source>
        <dbReference type="SMART" id="SM00382"/>
    </source>
</evidence>
<evidence type="ECO:0000313" key="12">
    <source>
        <dbReference type="Proteomes" id="UP000714275"/>
    </source>
</evidence>
<dbReference type="InterPro" id="IPR037056">
    <property type="entry name" value="RNase_H1_N_sf"/>
</dbReference>
<sequence>MPARYYAVRIGREGPKIYSNINDFSTAIFGLSGASGKGFDTLEEAKAWLTVVPTSGWSVTQTTISTTVTWDVKSEDNQSALTSARQYPEPQLGRRWIEYESSLNTLQTIPNSDRLTPPPPYIPLQEAELPPPLPPPPAIELSEEQQRVLRLVESGKNIFFTGPAGTGKSVLLRAIIELLRCMNIGGQTIHSWAGIGLGKETVEELVGVLSSFAIKRWTSTCALVIDEISMLDGRLFDKLEKIGRIVRESHRPFGGIQLILSDTKFVDMLSATRSGQLEDWHVQEFFKARGFNMYGKRIPADAAERLLERLVAPREISLKVGAQVMLLRNLLQGSD</sequence>
<evidence type="ECO:0000256" key="5">
    <source>
        <dbReference type="ARBA" id="ARBA00022840"/>
    </source>
</evidence>